<feature type="domain" description="Enoyl reductase (ER)" evidence="1">
    <location>
        <begin position="10"/>
        <end position="317"/>
    </location>
</feature>
<dbReference type="EC" id="1.6.5.5" evidence="2"/>
<dbReference type="InterPro" id="IPR013154">
    <property type="entry name" value="ADH-like_N"/>
</dbReference>
<dbReference type="KEGG" id="sfj:SAMEA4384070_2497"/>
<dbReference type="Proteomes" id="UP000215134">
    <property type="component" value="Chromosome 1"/>
</dbReference>
<dbReference type="Gene3D" id="3.40.50.720">
    <property type="entry name" value="NAD(P)-binding Rossmann-like Domain"/>
    <property type="match status" value="1"/>
</dbReference>
<dbReference type="SMART" id="SM00829">
    <property type="entry name" value="PKS_ER"/>
    <property type="match status" value="1"/>
</dbReference>
<dbReference type="InterPro" id="IPR002364">
    <property type="entry name" value="Quin_OxRdtase/zeta-crystal_CS"/>
</dbReference>
<keyword evidence="3" id="KW-1185">Reference proteome</keyword>
<dbReference type="InterPro" id="IPR011032">
    <property type="entry name" value="GroES-like_sf"/>
</dbReference>
<evidence type="ECO:0000259" key="1">
    <source>
        <dbReference type="SMART" id="SM00829"/>
    </source>
</evidence>
<dbReference type="AlphaFoldDB" id="A0A240C1G7"/>
<dbReference type="GO" id="GO:0003960">
    <property type="term" value="F:quinone reductase (NADPH) activity"/>
    <property type="evidence" value="ECO:0007669"/>
    <property type="project" value="UniProtKB-EC"/>
</dbReference>
<organism evidence="2 3">
    <name type="scientific">Serratia ficaria</name>
    <dbReference type="NCBI Taxonomy" id="61651"/>
    <lineage>
        <taxon>Bacteria</taxon>
        <taxon>Pseudomonadati</taxon>
        <taxon>Pseudomonadota</taxon>
        <taxon>Gammaproteobacteria</taxon>
        <taxon>Enterobacterales</taxon>
        <taxon>Yersiniaceae</taxon>
        <taxon>Serratia</taxon>
    </lineage>
</organism>
<sequence>MKAAVYDECGAPEVLNYKEVPDPKLSASDILIDVEAISIEGGDLFNRRLTPPPKPDYIVGYASAGTVIAVGEQVTSRKVGDRVTGFASDGSHASLRALPVDQTWLVPDGVALAEAAAVPISFGTAYHCLFARGALQAGETVLVQAAAGGVGLAAVQLAKNAGARVIAVSSGADRLSTLQSLGVDHVIDHHRSDVAEAVLELTAGEGAKLVVDPVGTTLPASLRALSSDGRLVFVGNAGGGDLTLDLWPALQANQALFGVFMGTKFTVPQVSATVDTLLSQVAQSKFRVFLDKQFPLASAAAAHAYAEYGRPFGRVILLPRQGALA</sequence>
<dbReference type="STRING" id="1411141.GCA_001590885_00873"/>
<dbReference type="SUPFAM" id="SSF51735">
    <property type="entry name" value="NAD(P)-binding Rossmann-fold domains"/>
    <property type="match status" value="1"/>
</dbReference>
<accession>A0A240C1G7</accession>
<name>A0A240C1G7_SERFI</name>
<dbReference type="OrthoDB" id="4190732at2"/>
<protein>
    <submittedName>
        <fullName evidence="2">Quinone oxidoreductase 1</fullName>
        <ecNumber evidence="2">1.6.5.5</ecNumber>
    </submittedName>
</protein>
<dbReference type="PANTHER" id="PTHR43677:SF4">
    <property type="entry name" value="QUINONE OXIDOREDUCTASE-LIKE PROTEIN 2"/>
    <property type="match status" value="1"/>
</dbReference>
<dbReference type="PROSITE" id="PS01162">
    <property type="entry name" value="QOR_ZETA_CRYSTAL"/>
    <property type="match status" value="1"/>
</dbReference>
<proteinExistence type="predicted"/>
<keyword evidence="2" id="KW-0560">Oxidoreductase</keyword>
<dbReference type="InterPro" id="IPR020843">
    <property type="entry name" value="ER"/>
</dbReference>
<dbReference type="SUPFAM" id="SSF50129">
    <property type="entry name" value="GroES-like"/>
    <property type="match status" value="1"/>
</dbReference>
<dbReference type="Gene3D" id="3.90.180.10">
    <property type="entry name" value="Medium-chain alcohol dehydrogenases, catalytic domain"/>
    <property type="match status" value="1"/>
</dbReference>
<dbReference type="InterPro" id="IPR013149">
    <property type="entry name" value="ADH-like_C"/>
</dbReference>
<dbReference type="Pfam" id="PF08240">
    <property type="entry name" value="ADH_N"/>
    <property type="match status" value="1"/>
</dbReference>
<gene>
    <name evidence="2" type="primary">qorA_1</name>
    <name evidence="2" type="ORF">SAMEA4384070_02497</name>
</gene>
<dbReference type="EMBL" id="LT906479">
    <property type="protein sequence ID" value="SNW01589.1"/>
    <property type="molecule type" value="Genomic_DNA"/>
</dbReference>
<reference evidence="2 3" key="1">
    <citation type="submission" date="2017-06" db="EMBL/GenBank/DDBJ databases">
        <authorList>
            <consortium name="Pathogen Informatics"/>
        </authorList>
    </citation>
    <scope>NUCLEOTIDE SEQUENCE [LARGE SCALE GENOMIC DNA]</scope>
    <source>
        <strain evidence="2 3">NCTC12148</strain>
    </source>
</reference>
<evidence type="ECO:0000313" key="3">
    <source>
        <dbReference type="Proteomes" id="UP000215134"/>
    </source>
</evidence>
<dbReference type="InterPro" id="IPR051397">
    <property type="entry name" value="Zn-ADH-like_protein"/>
</dbReference>
<dbReference type="PANTHER" id="PTHR43677">
    <property type="entry name" value="SHORT-CHAIN DEHYDROGENASE/REDUCTASE"/>
    <property type="match status" value="1"/>
</dbReference>
<evidence type="ECO:0000313" key="2">
    <source>
        <dbReference type="EMBL" id="SNW01589.1"/>
    </source>
</evidence>
<dbReference type="Pfam" id="PF00107">
    <property type="entry name" value="ADH_zinc_N"/>
    <property type="match status" value="1"/>
</dbReference>
<dbReference type="InterPro" id="IPR036291">
    <property type="entry name" value="NAD(P)-bd_dom_sf"/>
</dbReference>
<dbReference type="GO" id="GO:0008270">
    <property type="term" value="F:zinc ion binding"/>
    <property type="evidence" value="ECO:0007669"/>
    <property type="project" value="InterPro"/>
</dbReference>